<organism evidence="1 2">
    <name type="scientific">Pistacia integerrima</name>
    <dbReference type="NCBI Taxonomy" id="434235"/>
    <lineage>
        <taxon>Eukaryota</taxon>
        <taxon>Viridiplantae</taxon>
        <taxon>Streptophyta</taxon>
        <taxon>Embryophyta</taxon>
        <taxon>Tracheophyta</taxon>
        <taxon>Spermatophyta</taxon>
        <taxon>Magnoliopsida</taxon>
        <taxon>eudicotyledons</taxon>
        <taxon>Gunneridae</taxon>
        <taxon>Pentapetalae</taxon>
        <taxon>rosids</taxon>
        <taxon>malvids</taxon>
        <taxon>Sapindales</taxon>
        <taxon>Anacardiaceae</taxon>
        <taxon>Pistacia</taxon>
    </lineage>
</organism>
<proteinExistence type="predicted"/>
<dbReference type="EMBL" id="CM047748">
    <property type="protein sequence ID" value="KAJ0013405.1"/>
    <property type="molecule type" value="Genomic_DNA"/>
</dbReference>
<gene>
    <name evidence="1" type="ORF">Pint_19966</name>
</gene>
<evidence type="ECO:0000313" key="2">
    <source>
        <dbReference type="Proteomes" id="UP001163603"/>
    </source>
</evidence>
<accession>A0ACC0X838</accession>
<dbReference type="Proteomes" id="UP001163603">
    <property type="component" value="Chromosome 13"/>
</dbReference>
<reference evidence="2" key="1">
    <citation type="journal article" date="2023" name="G3 (Bethesda)">
        <title>Genome assembly and association tests identify interacting loci associated with vigor, precocity, and sex in interspecific pistachio rootstocks.</title>
        <authorList>
            <person name="Palmer W."/>
            <person name="Jacygrad E."/>
            <person name="Sagayaradj S."/>
            <person name="Cavanaugh K."/>
            <person name="Han R."/>
            <person name="Bertier L."/>
            <person name="Beede B."/>
            <person name="Kafkas S."/>
            <person name="Golino D."/>
            <person name="Preece J."/>
            <person name="Michelmore R."/>
        </authorList>
    </citation>
    <scope>NUCLEOTIDE SEQUENCE [LARGE SCALE GENOMIC DNA]</scope>
</reference>
<sequence>MGAGYSSLCLSTFTHHHSFPLTAFHCKTKSKSNFPFNPIYKDRSFNNPLRRIAYFPQPIRFSGCELPSKVGTLKCGKVREMESQEGVAAITNPMRDLETVDEDLVQQMIYDALVWSSLHGLVVGDKNVQRSGRTPGVGMVHAPFALLPLSFPESYYSQACELAPIFNELVDRVSLDGNFLQDSLTRTKKVDAFTSRLLDIHSKMLEINKKEDIRLGLHRSDYMLDEHTKLLLQIELNTISCSFPGLGTIVSELHRSLLIHYGEHLGLDSKKIPGNSSVSRFAEAMAKAWTEYNNPRAVVMVVAQSEERNMYDQHWLCSLNNTYNVTTIRKSLAEIDMQGELLPDGTLLVGGQAVSVVYFRAGYAPSDYPSESEWSARLLMEQSSAIKCPSISYHLAGTKKIQQELAKPNVLERFLDNKEDIAKVRKCFAGLWSLDDAEIVSKAIERPELYVMKPQREGGGPIFLIFTLPFFLLFTIIYIIHWWEHCFRTRFRYFISGNNIYGEDVRETLLRLKKEGSEEDAAYILMQRIFPSESLAYLMRDGVCHKDQAISELGIYGAYLRSKDKVIMNEQCGYLMRTKISSSNEGGVAAGFAVLDSIYLT</sequence>
<evidence type="ECO:0000313" key="1">
    <source>
        <dbReference type="EMBL" id="KAJ0013405.1"/>
    </source>
</evidence>
<keyword evidence="2" id="KW-1185">Reference proteome</keyword>
<protein>
    <submittedName>
        <fullName evidence="1">Uncharacterized protein</fullName>
    </submittedName>
</protein>
<name>A0ACC0X838_9ROSI</name>
<comment type="caution">
    <text evidence="1">The sequence shown here is derived from an EMBL/GenBank/DDBJ whole genome shotgun (WGS) entry which is preliminary data.</text>
</comment>